<name>A0A6A6Q1I2_9PEZI</name>
<evidence type="ECO:0000256" key="2">
    <source>
        <dbReference type="SAM" id="Phobius"/>
    </source>
</evidence>
<dbReference type="GeneID" id="54474128"/>
<keyword evidence="2" id="KW-0472">Membrane</keyword>
<keyword evidence="5" id="KW-1185">Reference proteome</keyword>
<dbReference type="AlphaFoldDB" id="A0A6A6Q1I2"/>
<feature type="compositionally biased region" description="Polar residues" evidence="1">
    <location>
        <begin position="192"/>
        <end position="203"/>
    </location>
</feature>
<protein>
    <recommendedName>
        <fullName evidence="6">Integral membrane protein</fullName>
    </recommendedName>
</protein>
<gene>
    <name evidence="4" type="ORF">BDY17DRAFT_294317</name>
</gene>
<feature type="chain" id="PRO_5025409249" description="Integral membrane protein" evidence="3">
    <location>
        <begin position="22"/>
        <end position="272"/>
    </location>
</feature>
<dbReference type="OrthoDB" id="5426355at2759"/>
<dbReference type="EMBL" id="MU001633">
    <property type="protein sequence ID" value="KAF2485839.1"/>
    <property type="molecule type" value="Genomic_DNA"/>
</dbReference>
<dbReference type="Proteomes" id="UP000799767">
    <property type="component" value="Unassembled WGS sequence"/>
</dbReference>
<evidence type="ECO:0000256" key="1">
    <source>
        <dbReference type="SAM" id="MobiDB-lite"/>
    </source>
</evidence>
<keyword evidence="2" id="KW-0812">Transmembrane</keyword>
<dbReference type="RefSeq" id="XP_033592408.1">
    <property type="nucleotide sequence ID" value="XM_033733126.1"/>
</dbReference>
<feature type="signal peptide" evidence="3">
    <location>
        <begin position="1"/>
        <end position="21"/>
    </location>
</feature>
<keyword evidence="2" id="KW-1133">Transmembrane helix</keyword>
<organism evidence="4 5">
    <name type="scientific">Neohortaea acidophila</name>
    <dbReference type="NCBI Taxonomy" id="245834"/>
    <lineage>
        <taxon>Eukaryota</taxon>
        <taxon>Fungi</taxon>
        <taxon>Dikarya</taxon>
        <taxon>Ascomycota</taxon>
        <taxon>Pezizomycotina</taxon>
        <taxon>Dothideomycetes</taxon>
        <taxon>Dothideomycetidae</taxon>
        <taxon>Mycosphaerellales</taxon>
        <taxon>Teratosphaeriaceae</taxon>
        <taxon>Neohortaea</taxon>
    </lineage>
</organism>
<keyword evidence="3" id="KW-0732">Signal</keyword>
<sequence>MKASLLPTGLLLLLISTLATAQVLSTGSLPSCASNCAILQNANSQCGGSNSNSVSTWSCFCQAVYNNAAKNTAAICPTSCDATDDASVGTWFAQQCGSDNGASEHSGSGSGTTSSAGSTATGTGAGGSSSSTTNDGANGGGGCSGSWFHCHYQWIIMVIVLAIALLTLGFVGRWAKKRHDRKRDQIREGFNSGITSRGANNGFDNDKLAPPSNTRAGATDSPARTRDAFMPYGYGYSRGERGDSPEIEQGGRFGSAKGKLKGVFVREKSQPW</sequence>
<feature type="transmembrane region" description="Helical" evidence="2">
    <location>
        <begin position="154"/>
        <end position="175"/>
    </location>
</feature>
<evidence type="ECO:0000256" key="3">
    <source>
        <dbReference type="SAM" id="SignalP"/>
    </source>
</evidence>
<evidence type="ECO:0000313" key="5">
    <source>
        <dbReference type="Proteomes" id="UP000799767"/>
    </source>
</evidence>
<feature type="region of interest" description="Disordered" evidence="1">
    <location>
        <begin position="186"/>
        <end position="231"/>
    </location>
</feature>
<evidence type="ECO:0008006" key="6">
    <source>
        <dbReference type="Google" id="ProtNLM"/>
    </source>
</evidence>
<proteinExistence type="predicted"/>
<evidence type="ECO:0000313" key="4">
    <source>
        <dbReference type="EMBL" id="KAF2485839.1"/>
    </source>
</evidence>
<accession>A0A6A6Q1I2</accession>
<reference evidence="4" key="1">
    <citation type="journal article" date="2020" name="Stud. Mycol.">
        <title>101 Dothideomycetes genomes: a test case for predicting lifestyles and emergence of pathogens.</title>
        <authorList>
            <person name="Haridas S."/>
            <person name="Albert R."/>
            <person name="Binder M."/>
            <person name="Bloem J."/>
            <person name="Labutti K."/>
            <person name="Salamov A."/>
            <person name="Andreopoulos B."/>
            <person name="Baker S."/>
            <person name="Barry K."/>
            <person name="Bills G."/>
            <person name="Bluhm B."/>
            <person name="Cannon C."/>
            <person name="Castanera R."/>
            <person name="Culley D."/>
            <person name="Daum C."/>
            <person name="Ezra D."/>
            <person name="Gonzalez J."/>
            <person name="Henrissat B."/>
            <person name="Kuo A."/>
            <person name="Liang C."/>
            <person name="Lipzen A."/>
            <person name="Lutzoni F."/>
            <person name="Magnuson J."/>
            <person name="Mondo S."/>
            <person name="Nolan M."/>
            <person name="Ohm R."/>
            <person name="Pangilinan J."/>
            <person name="Park H.-J."/>
            <person name="Ramirez L."/>
            <person name="Alfaro M."/>
            <person name="Sun H."/>
            <person name="Tritt A."/>
            <person name="Yoshinaga Y."/>
            <person name="Zwiers L.-H."/>
            <person name="Turgeon B."/>
            <person name="Goodwin S."/>
            <person name="Spatafora J."/>
            <person name="Crous P."/>
            <person name="Grigoriev I."/>
        </authorList>
    </citation>
    <scope>NUCLEOTIDE SEQUENCE</scope>
    <source>
        <strain evidence="4">CBS 113389</strain>
    </source>
</reference>
<feature type="region of interest" description="Disordered" evidence="1">
    <location>
        <begin position="101"/>
        <end position="136"/>
    </location>
</feature>